<gene>
    <name evidence="1" type="ORF">GCM10023350_11760</name>
</gene>
<accession>A0ABP8YKS6</accession>
<name>A0ABP8YKS6_9ACTN</name>
<protein>
    <recommendedName>
        <fullName evidence="3">HTH luxR-type domain-containing protein</fullName>
    </recommendedName>
</protein>
<evidence type="ECO:0008006" key="3">
    <source>
        <dbReference type="Google" id="ProtNLM"/>
    </source>
</evidence>
<dbReference type="EMBL" id="BAABKN010000009">
    <property type="protein sequence ID" value="GAA4730188.1"/>
    <property type="molecule type" value="Genomic_DNA"/>
</dbReference>
<sequence>MRSDPHTRSAELVSLELLGVGLRSRAGTVAELAALAVRDEAGVRRDLEWLDAEGFVDLRGDRIGYTAPEEVVADVVRRRAGDLGAEMLRHLADLAEVVGQLPALAREWDTGTDDPHLLDIEVFHGPEAVVDLWHLRQSREPIRRTDVVLPDASRLYVADPAMQRVWHEASRGEGSSARVIAAIGDAVHPEAQQRLTEELDAGVQIRLLPEPPGWFWITDETTVALPMTWGEAWPTSVVAVRGRAVAGMVSWLFERLWERAVPARSETADWDSLLTLMERGATLEAASRALGISERTGRRRVSEAMDHFGVSSTLALGVAWGDARRG</sequence>
<organism evidence="1 2">
    <name type="scientific">Nocardioides endophyticus</name>
    <dbReference type="NCBI Taxonomy" id="1353775"/>
    <lineage>
        <taxon>Bacteria</taxon>
        <taxon>Bacillati</taxon>
        <taxon>Actinomycetota</taxon>
        <taxon>Actinomycetes</taxon>
        <taxon>Propionibacteriales</taxon>
        <taxon>Nocardioidaceae</taxon>
        <taxon>Nocardioides</taxon>
    </lineage>
</organism>
<evidence type="ECO:0000313" key="1">
    <source>
        <dbReference type="EMBL" id="GAA4730188.1"/>
    </source>
</evidence>
<keyword evidence="2" id="KW-1185">Reference proteome</keyword>
<dbReference type="RefSeq" id="WP_345525746.1">
    <property type="nucleotide sequence ID" value="NZ_BAABKN010000009.1"/>
</dbReference>
<comment type="caution">
    <text evidence="1">The sequence shown here is derived from an EMBL/GenBank/DDBJ whole genome shotgun (WGS) entry which is preliminary data.</text>
</comment>
<reference evidence="2" key="1">
    <citation type="journal article" date="2019" name="Int. J. Syst. Evol. Microbiol.">
        <title>The Global Catalogue of Microorganisms (GCM) 10K type strain sequencing project: providing services to taxonomists for standard genome sequencing and annotation.</title>
        <authorList>
            <consortium name="The Broad Institute Genomics Platform"/>
            <consortium name="The Broad Institute Genome Sequencing Center for Infectious Disease"/>
            <person name="Wu L."/>
            <person name="Ma J."/>
        </authorList>
    </citation>
    <scope>NUCLEOTIDE SEQUENCE [LARGE SCALE GENOMIC DNA]</scope>
    <source>
        <strain evidence="2">JCM 18532</strain>
    </source>
</reference>
<dbReference type="Proteomes" id="UP001499882">
    <property type="component" value="Unassembled WGS sequence"/>
</dbReference>
<evidence type="ECO:0000313" key="2">
    <source>
        <dbReference type="Proteomes" id="UP001499882"/>
    </source>
</evidence>
<proteinExistence type="predicted"/>